<proteinExistence type="predicted"/>
<dbReference type="InterPro" id="IPR010982">
    <property type="entry name" value="Lambda_DNA-bd_dom_sf"/>
</dbReference>
<dbReference type="EMBL" id="ADOG01000042">
    <property type="protein sequence ID" value="EFM90866.1"/>
    <property type="molecule type" value="Genomic_DNA"/>
</dbReference>
<dbReference type="RefSeq" id="WP_005609467.1">
    <property type="nucleotide sequence ID" value="NZ_ADOG01000042.1"/>
</dbReference>
<name>A0A828PYQ1_ACTPL</name>
<protein>
    <submittedName>
        <fullName evidence="1">Uncharacterized protein</fullName>
    </submittedName>
</protein>
<accession>A0A828PYQ1</accession>
<reference evidence="1 2" key="1">
    <citation type="journal article" date="2010" name="J. Bacteriol.">
        <title>Comparative genomic characterization of Actinobacillus pleuropneumoniae.</title>
        <authorList>
            <person name="Xu Z."/>
            <person name="Chen X."/>
            <person name="Li L."/>
            <person name="Li T."/>
            <person name="Wang S."/>
            <person name="Chen H."/>
            <person name="Zhou R."/>
        </authorList>
    </citation>
    <scope>NUCLEOTIDE SEQUENCE [LARGE SCALE GENOMIC DNA]</scope>
    <source>
        <strain evidence="1 2">Femo</strain>
    </source>
</reference>
<dbReference type="Gene3D" id="1.10.260.40">
    <property type="entry name" value="lambda repressor-like DNA-binding domains"/>
    <property type="match status" value="1"/>
</dbReference>
<evidence type="ECO:0000313" key="2">
    <source>
        <dbReference type="Proteomes" id="UP000005341"/>
    </source>
</evidence>
<evidence type="ECO:0000313" key="1">
    <source>
        <dbReference type="EMBL" id="EFM90866.1"/>
    </source>
</evidence>
<dbReference type="Proteomes" id="UP000005341">
    <property type="component" value="Unassembled WGS sequence"/>
</dbReference>
<dbReference type="GO" id="GO:0003677">
    <property type="term" value="F:DNA binding"/>
    <property type="evidence" value="ECO:0007669"/>
    <property type="project" value="InterPro"/>
</dbReference>
<organism evidence="1 2">
    <name type="scientific">Actinobacillus pleuropneumoniae serovar 6 str. Femo</name>
    <dbReference type="NCBI Taxonomy" id="754256"/>
    <lineage>
        <taxon>Bacteria</taxon>
        <taxon>Pseudomonadati</taxon>
        <taxon>Pseudomonadota</taxon>
        <taxon>Gammaproteobacteria</taxon>
        <taxon>Pasteurellales</taxon>
        <taxon>Pasteurellaceae</taxon>
        <taxon>Actinobacillus</taxon>
    </lineage>
</organism>
<dbReference type="AlphaFoldDB" id="A0A828PYQ1"/>
<gene>
    <name evidence="1" type="ORF">appser6_21980</name>
</gene>
<sequence length="97" mass="10767">MARNELTRNARAIADLMYRKGAEKSDKEIAISIGIDPSNLCRFKTNYLEMVAAYLDEIGLSVHIKNDDKPVPKEVLRSLSVLAELGLASAKDEYLGK</sequence>
<comment type="caution">
    <text evidence="1">The sequence shown here is derived from an EMBL/GenBank/DDBJ whole genome shotgun (WGS) entry which is preliminary data.</text>
</comment>
<dbReference type="SUPFAM" id="SSF47413">
    <property type="entry name" value="lambda repressor-like DNA-binding domains"/>
    <property type="match status" value="1"/>
</dbReference>